<gene>
    <name evidence="2" type="ORF">EUA98_14885</name>
</gene>
<proteinExistence type="predicted"/>
<name>A0A4Q5MX75_9MICO</name>
<comment type="caution">
    <text evidence="2">The sequence shown here is derived from an EMBL/GenBank/DDBJ whole genome shotgun (WGS) entry which is preliminary data.</text>
</comment>
<keyword evidence="3" id="KW-1185">Reference proteome</keyword>
<dbReference type="Gene3D" id="3.30.750.24">
    <property type="entry name" value="STAS domain"/>
    <property type="match status" value="1"/>
</dbReference>
<reference evidence="2 3" key="1">
    <citation type="submission" date="2019-01" db="EMBL/GenBank/DDBJ databases">
        <title>Novel species of Cellulomonas.</title>
        <authorList>
            <person name="Liu Q."/>
            <person name="Xin Y.-H."/>
        </authorList>
    </citation>
    <scope>NUCLEOTIDE SEQUENCE [LARGE SCALE GENOMIC DNA]</scope>
    <source>
        <strain evidence="2 3">HLT2-17</strain>
    </source>
</reference>
<feature type="domain" description="STAS" evidence="1">
    <location>
        <begin position="63"/>
        <end position="123"/>
    </location>
</feature>
<organism evidence="2 3">
    <name type="scientific">Pengzhenrongella frigida</name>
    <dbReference type="NCBI Taxonomy" id="1259133"/>
    <lineage>
        <taxon>Bacteria</taxon>
        <taxon>Bacillati</taxon>
        <taxon>Actinomycetota</taxon>
        <taxon>Actinomycetes</taxon>
        <taxon>Micrococcales</taxon>
        <taxon>Pengzhenrongella</taxon>
    </lineage>
</organism>
<evidence type="ECO:0000313" key="2">
    <source>
        <dbReference type="EMBL" id="RYV50219.1"/>
    </source>
</evidence>
<dbReference type="SUPFAM" id="SSF52091">
    <property type="entry name" value="SpoIIaa-like"/>
    <property type="match status" value="1"/>
</dbReference>
<sequence length="123" mass="13209">MSTTTDDGVPVPTQAGPARGGVVVIASEDRVRVSFWGVVDADVRSQFVAPLWTNPTPGRPCEIDCREVTLMDSIGLSVFVRLVQDAIAEAQDVQFLGASSQVADLLETTGVEAWMRHLGVRIV</sequence>
<dbReference type="InterPro" id="IPR036513">
    <property type="entry name" value="STAS_dom_sf"/>
</dbReference>
<dbReference type="AlphaFoldDB" id="A0A4Q5MX75"/>
<accession>A0A4Q5MX75</accession>
<dbReference type="CDD" id="cd07043">
    <property type="entry name" value="STAS_anti-anti-sigma_factors"/>
    <property type="match status" value="1"/>
</dbReference>
<protein>
    <submittedName>
        <fullName evidence="2">STAS domain-containing protein</fullName>
    </submittedName>
</protein>
<dbReference type="InterPro" id="IPR058548">
    <property type="entry name" value="MlaB-like_STAS"/>
</dbReference>
<dbReference type="InterPro" id="IPR002645">
    <property type="entry name" value="STAS_dom"/>
</dbReference>
<evidence type="ECO:0000313" key="3">
    <source>
        <dbReference type="Proteomes" id="UP000293764"/>
    </source>
</evidence>
<dbReference type="Proteomes" id="UP000293764">
    <property type="component" value="Unassembled WGS sequence"/>
</dbReference>
<dbReference type="Pfam" id="PF13466">
    <property type="entry name" value="STAS_2"/>
    <property type="match status" value="1"/>
</dbReference>
<dbReference type="EMBL" id="SDWW01000039">
    <property type="protein sequence ID" value="RYV50219.1"/>
    <property type="molecule type" value="Genomic_DNA"/>
</dbReference>
<dbReference type="RefSeq" id="WP_130103475.1">
    <property type="nucleotide sequence ID" value="NZ_SDWW01000039.1"/>
</dbReference>
<dbReference type="PROSITE" id="PS50801">
    <property type="entry name" value="STAS"/>
    <property type="match status" value="1"/>
</dbReference>
<evidence type="ECO:0000259" key="1">
    <source>
        <dbReference type="PROSITE" id="PS50801"/>
    </source>
</evidence>
<dbReference type="OrthoDB" id="4829674at2"/>